<dbReference type="AlphaFoldDB" id="A0A820N0B1"/>
<evidence type="ECO:0000313" key="3">
    <source>
        <dbReference type="Proteomes" id="UP000663868"/>
    </source>
</evidence>
<organism evidence="2 3">
    <name type="scientific">Adineta steineri</name>
    <dbReference type="NCBI Taxonomy" id="433720"/>
    <lineage>
        <taxon>Eukaryota</taxon>
        <taxon>Metazoa</taxon>
        <taxon>Spiralia</taxon>
        <taxon>Gnathifera</taxon>
        <taxon>Rotifera</taxon>
        <taxon>Eurotatoria</taxon>
        <taxon>Bdelloidea</taxon>
        <taxon>Adinetida</taxon>
        <taxon>Adinetidae</taxon>
        <taxon>Adineta</taxon>
    </lineage>
</organism>
<dbReference type="Proteomes" id="UP000663868">
    <property type="component" value="Unassembled WGS sequence"/>
</dbReference>
<evidence type="ECO:0000256" key="1">
    <source>
        <dbReference type="SAM" id="MobiDB-lite"/>
    </source>
</evidence>
<gene>
    <name evidence="2" type="ORF">KXQ929_LOCUS50012</name>
</gene>
<feature type="region of interest" description="Disordered" evidence="1">
    <location>
        <begin position="50"/>
        <end position="77"/>
    </location>
</feature>
<protein>
    <submittedName>
        <fullName evidence="2">Uncharacterized protein</fullName>
    </submittedName>
</protein>
<sequence>TNHLSNDMKNFLTYTNQTVSTSFERYLNRLQQKQEEQKLQELNKIKRQKELTGSSKLRSILPDSRMQSRKLSVINSM</sequence>
<comment type="caution">
    <text evidence="2">The sequence shown here is derived from an EMBL/GenBank/DDBJ whole genome shotgun (WGS) entry which is preliminary data.</text>
</comment>
<accession>A0A820N0B1</accession>
<feature type="non-terminal residue" evidence="2">
    <location>
        <position position="1"/>
    </location>
</feature>
<dbReference type="EMBL" id="CAJOBB010022218">
    <property type="protein sequence ID" value="CAF4382837.1"/>
    <property type="molecule type" value="Genomic_DNA"/>
</dbReference>
<reference evidence="2" key="1">
    <citation type="submission" date="2021-02" db="EMBL/GenBank/DDBJ databases">
        <authorList>
            <person name="Nowell W R."/>
        </authorList>
    </citation>
    <scope>NUCLEOTIDE SEQUENCE</scope>
</reference>
<proteinExistence type="predicted"/>
<name>A0A820N0B1_9BILA</name>
<evidence type="ECO:0000313" key="2">
    <source>
        <dbReference type="EMBL" id="CAF4382837.1"/>
    </source>
</evidence>